<keyword evidence="1" id="KW-1133">Transmembrane helix</keyword>
<protein>
    <submittedName>
        <fullName evidence="2">Uncharacterized protein</fullName>
    </submittedName>
</protein>
<sequence>MKRDRLPTPVVLAASSSMIVIGVLAWMVARDRAEQAPVETTQRAPQAAELHIDDRTPEAVAESFYDAWRRRAWDEAERIAVGEARARVHEKQARDAQLDAQEREMAREAWLALAGAPLTMFFQQSDTLEPDQRIALRGIAGYDVMSQPYRREVEFEVVREGERWRVERMVPGRVLTDVPDLLKLADE</sequence>
<proteinExistence type="predicted"/>
<keyword evidence="1" id="KW-0472">Membrane</keyword>
<dbReference type="Proteomes" id="UP000034883">
    <property type="component" value="Chromosome"/>
</dbReference>
<accession>A0A0F6YIL7</accession>
<reference evidence="2 3" key="1">
    <citation type="submission" date="2015-03" db="EMBL/GenBank/DDBJ databases">
        <title>Genome assembly of Sandaracinus amylolyticus DSM 53668.</title>
        <authorList>
            <person name="Sharma G."/>
            <person name="Subramanian S."/>
        </authorList>
    </citation>
    <scope>NUCLEOTIDE SEQUENCE [LARGE SCALE GENOMIC DNA]</scope>
    <source>
        <strain evidence="2 3">DSM 53668</strain>
    </source>
</reference>
<dbReference type="KEGG" id="samy:DB32_003412"/>
<evidence type="ECO:0000313" key="3">
    <source>
        <dbReference type="Proteomes" id="UP000034883"/>
    </source>
</evidence>
<keyword evidence="1" id="KW-0812">Transmembrane</keyword>
<name>A0A0F6YIL7_9BACT</name>
<feature type="transmembrane region" description="Helical" evidence="1">
    <location>
        <begin position="6"/>
        <end position="29"/>
    </location>
</feature>
<dbReference type="EMBL" id="CP011125">
    <property type="protein sequence ID" value="AKF06263.1"/>
    <property type="molecule type" value="Genomic_DNA"/>
</dbReference>
<gene>
    <name evidence="2" type="ORF">DB32_003412</name>
</gene>
<dbReference type="STRING" id="927083.DB32_003412"/>
<organism evidence="2 3">
    <name type="scientific">Sandaracinus amylolyticus</name>
    <dbReference type="NCBI Taxonomy" id="927083"/>
    <lineage>
        <taxon>Bacteria</taxon>
        <taxon>Pseudomonadati</taxon>
        <taxon>Myxococcota</taxon>
        <taxon>Polyangia</taxon>
        <taxon>Polyangiales</taxon>
        <taxon>Sandaracinaceae</taxon>
        <taxon>Sandaracinus</taxon>
    </lineage>
</organism>
<dbReference type="RefSeq" id="WP_053233452.1">
    <property type="nucleotide sequence ID" value="NZ_CP011125.1"/>
</dbReference>
<evidence type="ECO:0000313" key="2">
    <source>
        <dbReference type="EMBL" id="AKF06263.1"/>
    </source>
</evidence>
<dbReference type="AlphaFoldDB" id="A0A0F6YIL7"/>
<keyword evidence="3" id="KW-1185">Reference proteome</keyword>
<evidence type="ECO:0000256" key="1">
    <source>
        <dbReference type="SAM" id="Phobius"/>
    </source>
</evidence>